<gene>
    <name evidence="3" type="ORF">D7S89_21970</name>
</gene>
<proteinExistence type="predicted"/>
<name>A0A494X2I9_9BURK</name>
<dbReference type="SUPFAM" id="SSF50969">
    <property type="entry name" value="YVTN repeat-like/Quinoprotein amine dehydrogenase"/>
    <property type="match status" value="1"/>
</dbReference>
<evidence type="ECO:0000313" key="3">
    <source>
        <dbReference type="EMBL" id="RKP44550.1"/>
    </source>
</evidence>
<feature type="region of interest" description="Disordered" evidence="1">
    <location>
        <begin position="430"/>
        <end position="471"/>
    </location>
</feature>
<dbReference type="Pfam" id="PF16261">
    <property type="entry name" value="DUF4915"/>
    <property type="match status" value="1"/>
</dbReference>
<reference evidence="3 4" key="1">
    <citation type="submission" date="2018-10" db="EMBL/GenBank/DDBJ databases">
        <title>Paraburkholderia sp. 7MK8-2, isolated from soil.</title>
        <authorList>
            <person name="Gao Z.-H."/>
            <person name="Qiu L.-H."/>
        </authorList>
    </citation>
    <scope>NUCLEOTIDE SEQUENCE [LARGE SCALE GENOMIC DNA]</scope>
    <source>
        <strain evidence="3 4">7MK8-2</strain>
    </source>
</reference>
<keyword evidence="4" id="KW-1185">Reference proteome</keyword>
<dbReference type="SUPFAM" id="SSF48452">
    <property type="entry name" value="TPR-like"/>
    <property type="match status" value="1"/>
</dbReference>
<evidence type="ECO:0000313" key="4">
    <source>
        <dbReference type="Proteomes" id="UP000280434"/>
    </source>
</evidence>
<dbReference type="EMBL" id="RBZV01000012">
    <property type="protein sequence ID" value="RKP44550.1"/>
    <property type="molecule type" value="Genomic_DNA"/>
</dbReference>
<dbReference type="InterPro" id="IPR011990">
    <property type="entry name" value="TPR-like_helical_dom_sf"/>
</dbReference>
<evidence type="ECO:0000256" key="1">
    <source>
        <dbReference type="SAM" id="MobiDB-lite"/>
    </source>
</evidence>
<dbReference type="Gene3D" id="1.25.40.10">
    <property type="entry name" value="Tetratricopeptide repeat domain"/>
    <property type="match status" value="1"/>
</dbReference>
<dbReference type="InterPro" id="IPR017481">
    <property type="entry name" value="CHP03032"/>
</dbReference>
<dbReference type="AlphaFoldDB" id="A0A494X2I9"/>
<accession>A0A494X2I9</accession>
<feature type="domain" description="Conserved hypothetical protein CHP03032" evidence="2">
    <location>
        <begin position="96"/>
        <end position="293"/>
    </location>
</feature>
<organism evidence="3 4">
    <name type="scientific">Trinickia fusca</name>
    <dbReference type="NCBI Taxonomy" id="2419777"/>
    <lineage>
        <taxon>Bacteria</taxon>
        <taxon>Pseudomonadati</taxon>
        <taxon>Pseudomonadota</taxon>
        <taxon>Betaproteobacteria</taxon>
        <taxon>Burkholderiales</taxon>
        <taxon>Burkholderiaceae</taxon>
        <taxon>Trinickia</taxon>
    </lineage>
</organism>
<dbReference type="OrthoDB" id="9126522at2"/>
<evidence type="ECO:0000259" key="2">
    <source>
        <dbReference type="Pfam" id="PF16261"/>
    </source>
</evidence>
<protein>
    <submittedName>
        <fullName evidence="3">DUF4915 domain-containing protein</fullName>
    </submittedName>
</protein>
<comment type="caution">
    <text evidence="3">The sequence shown here is derived from an EMBL/GenBank/DDBJ whole genome shotgun (WGS) entry which is preliminary data.</text>
</comment>
<dbReference type="Proteomes" id="UP000280434">
    <property type="component" value="Unassembled WGS sequence"/>
</dbReference>
<feature type="compositionally biased region" description="Basic residues" evidence="1">
    <location>
        <begin position="435"/>
        <end position="453"/>
    </location>
</feature>
<dbReference type="RefSeq" id="WP_121280973.1">
    <property type="nucleotide sequence ID" value="NZ_RBZV01000012.1"/>
</dbReference>
<sequence length="471" mass="50940">MSPLLISFCFTSPPGFALGKLDIDSERLEWVDLAHPDYAIHGAMGMCRYRGGYAVVLHASHDGRHLSCIGELDASLRLTRLAPLDSVRDGHSVIEHDGALLIVSSGTNQVVRVEWPHDAAPREQVFFEIEPGSDTLHMNSLQTFENKLYLSMFGNRGSSSWRDAANGRVICIDSGAAIADGLHHPHGLFVDDGALLCLASATGTIRRVAGVAGVAEPRLEGYLRGIASDAHAIYVGTSRLRNRSKSTGAKETPLVETGVGCGLHIVDKASGQTRWLDLSPFASEIYDLMPLPEGTAVTGTREAAMLARLRALNRHTPELMQKAAQAEQYFHEFNGVIGELIAERDYATATTILDRLMRGPLRARLDWHADYALCLLHQGDTLGAMKHYAKALGENHPRLADIQHLAQAGLECGDRAEAIRQLQASLALLKGQSRTGKRRHPGTSRGAGGKRPRAAGPAASLTVVPHHSLRA</sequence>
<dbReference type="InterPro" id="IPR011044">
    <property type="entry name" value="Quino_amine_DH_bsu"/>
</dbReference>